<evidence type="ECO:0000313" key="10">
    <source>
        <dbReference type="Proteomes" id="UP000007030"/>
    </source>
</evidence>
<dbReference type="eggNOG" id="COG2148">
    <property type="taxonomic scope" value="Bacteria"/>
</dbReference>
<dbReference type="GO" id="GO:0047360">
    <property type="term" value="F:undecaprenyl-phosphate galactose phosphotransferase activity"/>
    <property type="evidence" value="ECO:0007669"/>
    <property type="project" value="UniProtKB-EC"/>
</dbReference>
<dbReference type="RefSeq" id="WP_013704602.1">
    <property type="nucleotide sequence ID" value="NC_015387.1"/>
</dbReference>
<dbReference type="NCBIfam" id="TIGR03025">
    <property type="entry name" value="EPS_sugtrans"/>
    <property type="match status" value="1"/>
</dbReference>
<dbReference type="Pfam" id="PF02397">
    <property type="entry name" value="Bac_transf"/>
    <property type="match status" value="1"/>
</dbReference>
<keyword evidence="4 7" id="KW-0812">Transmembrane</keyword>
<comment type="similarity">
    <text evidence="2">Belongs to the bacterial sugar transferase family.</text>
</comment>
<dbReference type="Pfam" id="PF13727">
    <property type="entry name" value="CoA_binding_3"/>
    <property type="match status" value="1"/>
</dbReference>
<proteinExistence type="inferred from homology"/>
<dbReference type="Proteomes" id="UP000007030">
    <property type="component" value="Chromosome"/>
</dbReference>
<feature type="transmembrane region" description="Helical" evidence="7">
    <location>
        <begin position="457"/>
        <end position="476"/>
    </location>
</feature>
<evidence type="ECO:0000256" key="6">
    <source>
        <dbReference type="ARBA" id="ARBA00023136"/>
    </source>
</evidence>
<dbReference type="GO" id="GO:0000271">
    <property type="term" value="P:polysaccharide biosynthetic process"/>
    <property type="evidence" value="ECO:0007669"/>
    <property type="project" value="InterPro"/>
</dbReference>
<dbReference type="EC" id="2.7.8.6" evidence="9"/>
<dbReference type="InterPro" id="IPR003362">
    <property type="entry name" value="Bact_transf"/>
</dbReference>
<dbReference type="OrthoDB" id="9808602at2"/>
<dbReference type="Gene3D" id="3.40.50.720">
    <property type="entry name" value="NAD(P)-binding Rossmann-like Domain"/>
    <property type="match status" value="1"/>
</dbReference>
<feature type="transmembrane region" description="Helical" evidence="7">
    <location>
        <begin position="61"/>
        <end position="80"/>
    </location>
</feature>
<dbReference type="InterPro" id="IPR017475">
    <property type="entry name" value="EPS_sugar_tfrase"/>
</dbReference>
<evidence type="ECO:0000256" key="2">
    <source>
        <dbReference type="ARBA" id="ARBA00006464"/>
    </source>
</evidence>
<evidence type="ECO:0000256" key="7">
    <source>
        <dbReference type="SAM" id="Phobius"/>
    </source>
</evidence>
<dbReference type="InterPro" id="IPR017472">
    <property type="entry name" value="Undecaprenyl-P_galact_Ptfrase"/>
</dbReference>
<evidence type="ECO:0000256" key="1">
    <source>
        <dbReference type="ARBA" id="ARBA00004141"/>
    </source>
</evidence>
<feature type="transmembrane region" description="Helical" evidence="7">
    <location>
        <begin position="285"/>
        <end position="309"/>
    </location>
</feature>
<evidence type="ECO:0000313" key="9">
    <source>
        <dbReference type="EMBL" id="AEB12556.1"/>
    </source>
</evidence>
<evidence type="ECO:0000256" key="4">
    <source>
        <dbReference type="ARBA" id="ARBA00022692"/>
    </source>
</evidence>
<keyword evidence="3 9" id="KW-0808">Transferase</keyword>
<evidence type="ECO:0000256" key="3">
    <source>
        <dbReference type="ARBA" id="ARBA00022679"/>
    </source>
</evidence>
<dbReference type="eggNOG" id="COG1086">
    <property type="taxonomic scope" value="Bacteria"/>
</dbReference>
<feature type="transmembrane region" description="Helical" evidence="7">
    <location>
        <begin position="21"/>
        <end position="49"/>
    </location>
</feature>
<feature type="domain" description="Bacterial sugar transferase" evidence="8">
    <location>
        <begin position="283"/>
        <end position="474"/>
    </location>
</feature>
<dbReference type="EMBL" id="CP002630">
    <property type="protein sequence ID" value="AEB12556.1"/>
    <property type="molecule type" value="Genomic_DNA"/>
</dbReference>
<dbReference type="PANTHER" id="PTHR30576:SF10">
    <property type="entry name" value="SLL5057 PROTEIN"/>
    <property type="match status" value="1"/>
</dbReference>
<name>F2NQX8_MARHT</name>
<evidence type="ECO:0000256" key="5">
    <source>
        <dbReference type="ARBA" id="ARBA00022989"/>
    </source>
</evidence>
<accession>F2NQX8</accession>
<evidence type="ECO:0000259" key="8">
    <source>
        <dbReference type="Pfam" id="PF02397"/>
    </source>
</evidence>
<dbReference type="STRING" id="869210.Marky_1824"/>
<dbReference type="PANTHER" id="PTHR30576">
    <property type="entry name" value="COLANIC BIOSYNTHESIS UDP-GLUCOSE LIPID CARRIER TRANSFERASE"/>
    <property type="match status" value="1"/>
</dbReference>
<keyword evidence="5 7" id="KW-1133">Transmembrane helix</keyword>
<feature type="transmembrane region" description="Helical" evidence="7">
    <location>
        <begin position="92"/>
        <end position="110"/>
    </location>
</feature>
<dbReference type="NCBIfam" id="TIGR03022">
    <property type="entry name" value="WbaP_sugtrans"/>
    <property type="match status" value="1"/>
</dbReference>
<protein>
    <submittedName>
        <fullName evidence="9">Undecaprenyl-phosphate galactose phosphotransferase, WbaP</fullName>
        <ecNumber evidence="9">2.7.8.6</ecNumber>
    </submittedName>
</protein>
<dbReference type="KEGG" id="mhd:Marky_1824"/>
<organism evidence="9 10">
    <name type="scientific">Marinithermus hydrothermalis (strain DSM 14884 / JCM 11576 / T1)</name>
    <dbReference type="NCBI Taxonomy" id="869210"/>
    <lineage>
        <taxon>Bacteria</taxon>
        <taxon>Thermotogati</taxon>
        <taxon>Deinococcota</taxon>
        <taxon>Deinococci</taxon>
        <taxon>Thermales</taxon>
        <taxon>Thermaceae</taxon>
        <taxon>Marinithermus</taxon>
    </lineage>
</organism>
<sequence>MQDSPNIKPTIRLLTVVTRPWLTASLLLVSDLVALAVAGALSVGLRYLFDGGFNPAVYGPLWPVVGLFVLVYALVGLYPGVGVAPAEELRRLTLATTLVYLVLGAALFLFKEGGAYSRAVFLVAWVFSVVLVPLGRALVRHLCAHRRWWGYPAVVLGAGKTGRMVVRMLVRQPGLGLKPVAVLDDDPEKHGALEGVPVVGGVDLAPVLARELGVRYAIVAMPGVPRARLLEVLERYGSVFPHLVLIPDLFGFSSLWVSAKDLGGVLGLEVRQRLLLPGPRLVKRFLDLAATVVGGVLVLPLMLLIALFIKLDSPGPVFYLQDRLGKDGRRFKAIKFRTMYGDGEKRLAELLAQNPELRAEYELYHKLRNDPRVTRFGRVLRKLSLDELPQLWNVLKGEMSLVGPRAYLPRELPKMSGAEGAILKVMPGITGIWQVSGRNEVTFRERLNMDMYYVRNWSVWLDLYILARTVWVVLFGKGAY</sequence>
<dbReference type="AlphaFoldDB" id="F2NQX8"/>
<dbReference type="InterPro" id="IPR036291">
    <property type="entry name" value="NAD(P)-bd_dom_sf"/>
</dbReference>
<keyword evidence="10" id="KW-1185">Reference proteome</keyword>
<dbReference type="SUPFAM" id="SSF51735">
    <property type="entry name" value="NAD(P)-binding Rossmann-fold domains"/>
    <property type="match status" value="1"/>
</dbReference>
<reference evidence="9 10" key="1">
    <citation type="journal article" date="2012" name="Stand. Genomic Sci.">
        <title>Complete genome sequence of the aerobic, heterotroph Marinithermus hydrothermalis type strain (T1(T)) from a deep-sea hydrothermal vent chimney.</title>
        <authorList>
            <person name="Copeland A."/>
            <person name="Gu W."/>
            <person name="Yasawong M."/>
            <person name="Lapidus A."/>
            <person name="Lucas S."/>
            <person name="Deshpande S."/>
            <person name="Pagani I."/>
            <person name="Tapia R."/>
            <person name="Cheng J.F."/>
            <person name="Goodwin L.A."/>
            <person name="Pitluck S."/>
            <person name="Liolios K."/>
            <person name="Ivanova N."/>
            <person name="Mavromatis K."/>
            <person name="Mikhailova N."/>
            <person name="Pati A."/>
            <person name="Chen A."/>
            <person name="Palaniappan K."/>
            <person name="Land M."/>
            <person name="Pan C."/>
            <person name="Brambilla E.M."/>
            <person name="Rohde M."/>
            <person name="Tindall B.J."/>
            <person name="Sikorski J."/>
            <person name="Goker M."/>
            <person name="Detter J.C."/>
            <person name="Bristow J."/>
            <person name="Eisen J.A."/>
            <person name="Markowitz V."/>
            <person name="Hugenholtz P."/>
            <person name="Kyrpides N.C."/>
            <person name="Klenk H.P."/>
            <person name="Woyke T."/>
        </authorList>
    </citation>
    <scope>NUCLEOTIDE SEQUENCE [LARGE SCALE GENOMIC DNA]</scope>
    <source>
        <strain evidence="10">DSM 14884 / JCM 11576 / T1</strain>
    </source>
</reference>
<keyword evidence="6 7" id="KW-0472">Membrane</keyword>
<dbReference type="HOGENOM" id="CLU_024920_3_5_0"/>
<feature type="transmembrane region" description="Helical" evidence="7">
    <location>
        <begin position="116"/>
        <end position="139"/>
    </location>
</feature>
<comment type="subcellular location">
    <subcellularLocation>
        <location evidence="1">Membrane</location>
        <topology evidence="1">Multi-pass membrane protein</topology>
    </subcellularLocation>
</comment>
<dbReference type="GO" id="GO:0005886">
    <property type="term" value="C:plasma membrane"/>
    <property type="evidence" value="ECO:0007669"/>
    <property type="project" value="InterPro"/>
</dbReference>
<gene>
    <name evidence="9" type="ordered locus">Marky_1824</name>
</gene>